<proteinExistence type="predicted"/>
<protein>
    <submittedName>
        <fullName evidence="1">Uncharacterized protein</fullName>
    </submittedName>
</protein>
<evidence type="ECO:0000313" key="2">
    <source>
        <dbReference type="Proteomes" id="UP000199665"/>
    </source>
</evidence>
<organism evidence="1 2">
    <name type="scientific">Pseudomonas mohnii</name>
    <dbReference type="NCBI Taxonomy" id="395600"/>
    <lineage>
        <taxon>Bacteria</taxon>
        <taxon>Pseudomonadati</taxon>
        <taxon>Pseudomonadota</taxon>
        <taxon>Gammaproteobacteria</taxon>
        <taxon>Pseudomonadales</taxon>
        <taxon>Pseudomonadaceae</taxon>
        <taxon>Pseudomonas</taxon>
    </lineage>
</organism>
<accession>A0ABY0XR98</accession>
<name>A0ABY0XR98_9PSED</name>
<dbReference type="Proteomes" id="UP000199665">
    <property type="component" value="Unassembled WGS sequence"/>
</dbReference>
<reference evidence="1 2" key="1">
    <citation type="submission" date="2016-10" db="EMBL/GenBank/DDBJ databases">
        <authorList>
            <person name="Varghese N."/>
            <person name="Submissions S."/>
        </authorList>
    </citation>
    <scope>NUCLEOTIDE SEQUENCE [LARGE SCALE GENOMIC DNA]</scope>
    <source>
        <strain evidence="1 2">DSM 18327</strain>
    </source>
</reference>
<gene>
    <name evidence="1" type="ORF">SAMN05216205_1104</name>
</gene>
<comment type="caution">
    <text evidence="1">The sequence shown here is derived from an EMBL/GenBank/DDBJ whole genome shotgun (WGS) entry which is preliminary data.</text>
</comment>
<dbReference type="EMBL" id="FNRV01000001">
    <property type="protein sequence ID" value="SEB96470.1"/>
    <property type="molecule type" value="Genomic_DNA"/>
</dbReference>
<sequence>MGRLLLFGRVMNVVSKRYVQSMLLKPPLSIGLFDLLKKCLDVIPIALDM</sequence>
<evidence type="ECO:0000313" key="1">
    <source>
        <dbReference type="EMBL" id="SEB96470.1"/>
    </source>
</evidence>
<keyword evidence="2" id="KW-1185">Reference proteome</keyword>